<feature type="transmembrane region" description="Helical" evidence="1">
    <location>
        <begin position="109"/>
        <end position="129"/>
    </location>
</feature>
<evidence type="ECO:0000256" key="1">
    <source>
        <dbReference type="SAM" id="Phobius"/>
    </source>
</evidence>
<proteinExistence type="predicted"/>
<protein>
    <submittedName>
        <fullName evidence="2">Uncharacterized protein</fullName>
    </submittedName>
</protein>
<dbReference type="RefSeq" id="WP_114792100.1">
    <property type="nucleotide sequence ID" value="NZ_CP139960.1"/>
</dbReference>
<keyword evidence="1" id="KW-0812">Transmembrane</keyword>
<keyword evidence="3" id="KW-1185">Reference proteome</keyword>
<name>A0ABZ0WBQ2_9BACT</name>
<evidence type="ECO:0000313" key="3">
    <source>
        <dbReference type="Proteomes" id="UP001325680"/>
    </source>
</evidence>
<organism evidence="2 3">
    <name type="scientific">Niabella yanshanensis</name>
    <dbReference type="NCBI Taxonomy" id="577386"/>
    <lineage>
        <taxon>Bacteria</taxon>
        <taxon>Pseudomonadati</taxon>
        <taxon>Bacteroidota</taxon>
        <taxon>Chitinophagia</taxon>
        <taxon>Chitinophagales</taxon>
        <taxon>Chitinophagaceae</taxon>
        <taxon>Niabella</taxon>
    </lineage>
</organism>
<feature type="transmembrane region" description="Helical" evidence="1">
    <location>
        <begin position="67"/>
        <end position="89"/>
    </location>
</feature>
<dbReference type="Proteomes" id="UP001325680">
    <property type="component" value="Chromosome"/>
</dbReference>
<keyword evidence="1" id="KW-0472">Membrane</keyword>
<dbReference type="EMBL" id="CP139960">
    <property type="protein sequence ID" value="WQD40404.1"/>
    <property type="molecule type" value="Genomic_DNA"/>
</dbReference>
<feature type="transmembrane region" description="Helical" evidence="1">
    <location>
        <begin position="21"/>
        <end position="47"/>
    </location>
</feature>
<feature type="transmembrane region" description="Helical" evidence="1">
    <location>
        <begin position="135"/>
        <end position="152"/>
    </location>
</feature>
<gene>
    <name evidence="2" type="ORF">U0035_09625</name>
</gene>
<evidence type="ECO:0000313" key="2">
    <source>
        <dbReference type="EMBL" id="WQD40404.1"/>
    </source>
</evidence>
<accession>A0ABZ0WBQ2</accession>
<sequence>MSQELKDDLQHIRKMMEQSSRFISLNGLSGVVAGVVALAGAFVAYYILQKSSIDYFQDYSGATGVGVVTQLTLLAIVVLIAAVGLGILLTVNKTKKQGHKIWTSTTKKLLVALFVPLIFGGLFCLAAMYHGHFIIMAPLMLVFYGLALINAGRYTFSDIQNLGYCEAFLGVIAMFIPGYGLVFWALGFGVLHIVYGLLMYQKYR</sequence>
<keyword evidence="1" id="KW-1133">Transmembrane helix</keyword>
<reference evidence="2 3" key="1">
    <citation type="submission" date="2023-12" db="EMBL/GenBank/DDBJ databases">
        <title>Genome sequencing and assembly of bacterial species from a model synthetic community.</title>
        <authorList>
            <person name="Hogle S.L."/>
        </authorList>
    </citation>
    <scope>NUCLEOTIDE SEQUENCE [LARGE SCALE GENOMIC DNA]</scope>
    <source>
        <strain evidence="2 3">HAMBI_3031</strain>
    </source>
</reference>